<gene>
    <name evidence="1" type="ORF">HAX54_045096</name>
</gene>
<sequence length="76" mass="8257">VWRNADGTLVQPPVGFRPLLGICVTLPVHGSELETRHFVSSGVFFGPVYCFALTSQRRSMDTIRRLAGASSALPVL</sequence>
<evidence type="ECO:0000313" key="1">
    <source>
        <dbReference type="EMBL" id="MCD7461071.1"/>
    </source>
</evidence>
<dbReference type="EMBL" id="JACEIK010000696">
    <property type="protein sequence ID" value="MCD7461071.1"/>
    <property type="molecule type" value="Genomic_DNA"/>
</dbReference>
<accession>A0ABS8SQE0</accession>
<reference evidence="1 2" key="1">
    <citation type="journal article" date="2021" name="BMC Genomics">
        <title>Datura genome reveals duplications of psychoactive alkaloid biosynthetic genes and high mutation rate following tissue culture.</title>
        <authorList>
            <person name="Rajewski A."/>
            <person name="Carter-House D."/>
            <person name="Stajich J."/>
            <person name="Litt A."/>
        </authorList>
    </citation>
    <scope>NUCLEOTIDE SEQUENCE [LARGE SCALE GENOMIC DNA]</scope>
    <source>
        <strain evidence="1">AR-01</strain>
    </source>
</reference>
<protein>
    <submittedName>
        <fullName evidence="1">Uncharacterized protein</fullName>
    </submittedName>
</protein>
<name>A0ABS8SQE0_DATST</name>
<keyword evidence="2" id="KW-1185">Reference proteome</keyword>
<organism evidence="1 2">
    <name type="scientific">Datura stramonium</name>
    <name type="common">Jimsonweed</name>
    <name type="synonym">Common thornapple</name>
    <dbReference type="NCBI Taxonomy" id="4076"/>
    <lineage>
        <taxon>Eukaryota</taxon>
        <taxon>Viridiplantae</taxon>
        <taxon>Streptophyta</taxon>
        <taxon>Embryophyta</taxon>
        <taxon>Tracheophyta</taxon>
        <taxon>Spermatophyta</taxon>
        <taxon>Magnoliopsida</taxon>
        <taxon>eudicotyledons</taxon>
        <taxon>Gunneridae</taxon>
        <taxon>Pentapetalae</taxon>
        <taxon>asterids</taxon>
        <taxon>lamiids</taxon>
        <taxon>Solanales</taxon>
        <taxon>Solanaceae</taxon>
        <taxon>Solanoideae</taxon>
        <taxon>Datureae</taxon>
        <taxon>Datura</taxon>
    </lineage>
</organism>
<proteinExistence type="predicted"/>
<feature type="non-terminal residue" evidence="1">
    <location>
        <position position="1"/>
    </location>
</feature>
<evidence type="ECO:0000313" key="2">
    <source>
        <dbReference type="Proteomes" id="UP000823775"/>
    </source>
</evidence>
<comment type="caution">
    <text evidence="1">The sequence shown here is derived from an EMBL/GenBank/DDBJ whole genome shotgun (WGS) entry which is preliminary data.</text>
</comment>
<dbReference type="Proteomes" id="UP000823775">
    <property type="component" value="Unassembled WGS sequence"/>
</dbReference>